<dbReference type="Gene3D" id="3.40.50.1000">
    <property type="entry name" value="HAD superfamily/HAD-like"/>
    <property type="match status" value="1"/>
</dbReference>
<sequence length="226" mass="24521">MNRESAVYAILFDLDGTLVDTVYAHVLSWQRAFAEAGMPIDAWRVHRRIGMSGGLFARAVAREVGYPLAAEQARFVQERHGEIFQQILPERRPLPGAVALLRQLREAGVPHGIATSGRRPDIDASLAALELPPDMVVVARGDVSRAKPAPDLFFACQQRLGVAAEDCYVVGDSVWDLLAARRARMFGVGLLSGGYGQDELLAAGAYRVYRDPAELGAALDELGVLP</sequence>
<protein>
    <submittedName>
        <fullName evidence="1">HAD family hydrolase</fullName>
    </submittedName>
</protein>
<dbReference type="RefSeq" id="WP_272094355.1">
    <property type="nucleotide sequence ID" value="NZ_JAQNDK010000001.1"/>
</dbReference>
<evidence type="ECO:0000313" key="1">
    <source>
        <dbReference type="EMBL" id="MDC0677600.1"/>
    </source>
</evidence>
<organism evidence="1 2">
    <name type="scientific">Sorangium atrum</name>
    <dbReference type="NCBI Taxonomy" id="2995308"/>
    <lineage>
        <taxon>Bacteria</taxon>
        <taxon>Pseudomonadati</taxon>
        <taxon>Myxococcota</taxon>
        <taxon>Polyangia</taxon>
        <taxon>Polyangiales</taxon>
        <taxon>Polyangiaceae</taxon>
        <taxon>Sorangium</taxon>
    </lineage>
</organism>
<dbReference type="SFLD" id="SFLDS00003">
    <property type="entry name" value="Haloacid_Dehalogenase"/>
    <property type="match status" value="1"/>
</dbReference>
<dbReference type="NCBIfam" id="TIGR01509">
    <property type="entry name" value="HAD-SF-IA-v3"/>
    <property type="match status" value="1"/>
</dbReference>
<reference evidence="1 2" key="1">
    <citation type="submission" date="2023-01" db="EMBL/GenBank/DDBJ databases">
        <title>Minimal conservation of predation-associated metabolite biosynthetic gene clusters underscores biosynthetic potential of Myxococcota including descriptions for ten novel species: Archangium lansinium sp. nov., Myxococcus landrumus sp. nov., Nannocystis bai.</title>
        <authorList>
            <person name="Ahearne A."/>
            <person name="Stevens C."/>
            <person name="Dowd S."/>
        </authorList>
    </citation>
    <scope>NUCLEOTIDE SEQUENCE [LARGE SCALE GENOMIC DNA]</scope>
    <source>
        <strain evidence="1 2">WIWO2</strain>
    </source>
</reference>
<dbReference type="Pfam" id="PF00702">
    <property type="entry name" value="Hydrolase"/>
    <property type="match status" value="1"/>
</dbReference>
<dbReference type="Gene3D" id="1.10.150.240">
    <property type="entry name" value="Putative phosphatase, domain 2"/>
    <property type="match status" value="1"/>
</dbReference>
<dbReference type="InterPro" id="IPR036412">
    <property type="entry name" value="HAD-like_sf"/>
</dbReference>
<dbReference type="SFLD" id="SFLDG01129">
    <property type="entry name" value="C1.5:_HAD__Beta-PGM__Phosphata"/>
    <property type="match status" value="1"/>
</dbReference>
<dbReference type="GO" id="GO:0016787">
    <property type="term" value="F:hydrolase activity"/>
    <property type="evidence" value="ECO:0007669"/>
    <property type="project" value="UniProtKB-KW"/>
</dbReference>
<gene>
    <name evidence="1" type="ORF">POL72_07575</name>
</gene>
<accession>A0ABT5BTW0</accession>
<dbReference type="PANTHER" id="PTHR43434:SF16">
    <property type="entry name" value="BLL8046 PROTEIN"/>
    <property type="match status" value="1"/>
</dbReference>
<keyword evidence="1" id="KW-0378">Hydrolase</keyword>
<dbReference type="EMBL" id="JAQNDK010000001">
    <property type="protein sequence ID" value="MDC0677600.1"/>
    <property type="molecule type" value="Genomic_DNA"/>
</dbReference>
<dbReference type="SFLD" id="SFLDG01135">
    <property type="entry name" value="C1.5.6:_HAD__Beta-PGM__Phospha"/>
    <property type="match status" value="1"/>
</dbReference>
<comment type="caution">
    <text evidence="1">The sequence shown here is derived from an EMBL/GenBank/DDBJ whole genome shotgun (WGS) entry which is preliminary data.</text>
</comment>
<evidence type="ECO:0000313" key="2">
    <source>
        <dbReference type="Proteomes" id="UP001217485"/>
    </source>
</evidence>
<dbReference type="SUPFAM" id="SSF56784">
    <property type="entry name" value="HAD-like"/>
    <property type="match status" value="1"/>
</dbReference>
<dbReference type="InterPro" id="IPR023198">
    <property type="entry name" value="PGP-like_dom2"/>
</dbReference>
<dbReference type="Proteomes" id="UP001217485">
    <property type="component" value="Unassembled WGS sequence"/>
</dbReference>
<dbReference type="InterPro" id="IPR023214">
    <property type="entry name" value="HAD_sf"/>
</dbReference>
<dbReference type="PANTHER" id="PTHR43434">
    <property type="entry name" value="PHOSPHOGLYCOLATE PHOSPHATASE"/>
    <property type="match status" value="1"/>
</dbReference>
<dbReference type="InterPro" id="IPR006439">
    <property type="entry name" value="HAD-SF_hydro_IA"/>
</dbReference>
<dbReference type="NCBIfam" id="TIGR01549">
    <property type="entry name" value="HAD-SF-IA-v1"/>
    <property type="match status" value="1"/>
</dbReference>
<dbReference type="InterPro" id="IPR050155">
    <property type="entry name" value="HAD-like_hydrolase_sf"/>
</dbReference>
<keyword evidence="2" id="KW-1185">Reference proteome</keyword>
<proteinExistence type="predicted"/>
<name>A0ABT5BTW0_9BACT</name>